<reference evidence="1 2" key="1">
    <citation type="journal article" date="2019" name="Int. J. Syst. Evol. Microbiol.">
        <title>Photorhabdus khanii subsp. guanajuatensis subsp. nov., isolated from Heterorhabditis atacamensis, and Photorhabdus luminescens subsp. mexicana subsp. nov., isolated from Heterorhabditis mexicana entomopathogenic nematodes.</title>
        <authorList>
            <person name="Machado R.A.R."/>
            <person name="Bruno P."/>
            <person name="Arce C.C.M."/>
            <person name="Liechti N."/>
            <person name="Kohler A."/>
            <person name="Bernal J."/>
            <person name="Bruggmann R."/>
            <person name="Turlings T.C.J."/>
        </authorList>
    </citation>
    <scope>NUCLEOTIDE SEQUENCE [LARGE SCALE GENOMIC DNA]</scope>
    <source>
        <strain evidence="1 2">MEX47-22</strain>
    </source>
</reference>
<comment type="caution">
    <text evidence="1">The sequence shown here is derived from an EMBL/GenBank/DDBJ whole genome shotgun (WGS) entry which is preliminary data.</text>
</comment>
<accession>A0A4R4JPV8</accession>
<evidence type="ECO:0000313" key="1">
    <source>
        <dbReference type="EMBL" id="TDB55691.1"/>
    </source>
</evidence>
<sequence length="87" mass="10623">MIAITVYYIDKNRHKRFRLETKRKEIPNSLVTDYLPKNQFLSDFWIIIDIKKRKRLLFKHQVQSFISSGDKDHNFKIRCKNPDKIQD</sequence>
<gene>
    <name evidence="1" type="ORF">C5468_03460</name>
</gene>
<dbReference type="AlphaFoldDB" id="A0A4R4JPV8"/>
<dbReference type="Proteomes" id="UP000295550">
    <property type="component" value="Unassembled WGS sequence"/>
</dbReference>
<dbReference type="EMBL" id="PUJX01000003">
    <property type="protein sequence ID" value="TDB55691.1"/>
    <property type="molecule type" value="Genomic_DNA"/>
</dbReference>
<evidence type="ECO:0000313" key="2">
    <source>
        <dbReference type="Proteomes" id="UP000295550"/>
    </source>
</evidence>
<name>A0A4R4JPV8_PHOLU</name>
<organism evidence="1 2">
    <name type="scientific">Photorhabdus luminescens subsp. mexicana</name>
    <dbReference type="NCBI Taxonomy" id="2100167"/>
    <lineage>
        <taxon>Bacteria</taxon>
        <taxon>Pseudomonadati</taxon>
        <taxon>Pseudomonadota</taxon>
        <taxon>Gammaproteobacteria</taxon>
        <taxon>Enterobacterales</taxon>
        <taxon>Morganellaceae</taxon>
        <taxon>Photorhabdus</taxon>
    </lineage>
</organism>
<protein>
    <submittedName>
        <fullName evidence="1">Uncharacterized protein</fullName>
    </submittedName>
</protein>
<proteinExistence type="predicted"/>